<dbReference type="InterPro" id="IPR013094">
    <property type="entry name" value="AB_hydrolase_3"/>
</dbReference>
<dbReference type="Pfam" id="PF07859">
    <property type="entry name" value="Abhydrolase_3"/>
    <property type="match status" value="1"/>
</dbReference>
<evidence type="ECO:0000313" key="3">
    <source>
        <dbReference type="EMBL" id="MDI6453035.1"/>
    </source>
</evidence>
<dbReference type="AlphaFoldDB" id="A0AAW6U8G5"/>
<dbReference type="SUPFAM" id="SSF53474">
    <property type="entry name" value="alpha/beta-Hydrolases"/>
    <property type="match status" value="1"/>
</dbReference>
<protein>
    <submittedName>
        <fullName evidence="3">Alpha/beta hydrolase</fullName>
    </submittedName>
</protein>
<gene>
    <name evidence="3" type="ORF">QJ521_05635</name>
</gene>
<proteinExistence type="predicted"/>
<sequence>MPSKQAKMVEKVIRLLNYKENLAKALLSPPYRNDKAMPKKSMLKSYDIKTKGMLTREILILKPKENVKNVVVLYLHGGAYLHGFQSIHWTWINHLLKQTHATIIAPDYPLIPKTVNDAYDLLIPLYESIIEDYPNHKIIIMGDSAGGGLALGLTQVLVQKIIQLPDHIILLSPWLDVTLEDLRVLEIDKKDPILNINALKKAGKLYQGTLDLKDPKLSPIYGNFKNFPGITVFSGTHDLLYPDTLRLIETLGDKITTHLYEEMMHVWMFFGLPESKKALKEVIDIIHKAH</sequence>
<dbReference type="InterPro" id="IPR029058">
    <property type="entry name" value="AB_hydrolase_fold"/>
</dbReference>
<dbReference type="InterPro" id="IPR050300">
    <property type="entry name" value="GDXG_lipolytic_enzyme"/>
</dbReference>
<dbReference type="Gene3D" id="3.40.50.1820">
    <property type="entry name" value="alpha/beta hydrolase"/>
    <property type="match status" value="1"/>
</dbReference>
<dbReference type="RefSeq" id="WP_282839463.1">
    <property type="nucleotide sequence ID" value="NZ_JASCXW010000016.1"/>
</dbReference>
<name>A0AAW6U8G5_9MOLU</name>
<feature type="domain" description="Alpha/beta hydrolase fold-3" evidence="2">
    <location>
        <begin position="72"/>
        <end position="268"/>
    </location>
</feature>
<dbReference type="PANTHER" id="PTHR48081:SF8">
    <property type="entry name" value="ALPHA_BETA HYDROLASE FOLD-3 DOMAIN-CONTAINING PROTEIN-RELATED"/>
    <property type="match status" value="1"/>
</dbReference>
<dbReference type="PANTHER" id="PTHR48081">
    <property type="entry name" value="AB HYDROLASE SUPERFAMILY PROTEIN C4A8.06C"/>
    <property type="match status" value="1"/>
</dbReference>
<keyword evidence="1 3" id="KW-0378">Hydrolase</keyword>
<dbReference type="EMBL" id="JASCXW010000016">
    <property type="protein sequence ID" value="MDI6453035.1"/>
    <property type="molecule type" value="Genomic_DNA"/>
</dbReference>
<evidence type="ECO:0000256" key="1">
    <source>
        <dbReference type="ARBA" id="ARBA00022801"/>
    </source>
</evidence>
<dbReference type="GO" id="GO:0016787">
    <property type="term" value="F:hydrolase activity"/>
    <property type="evidence" value="ECO:0007669"/>
    <property type="project" value="UniProtKB-KW"/>
</dbReference>
<reference evidence="3" key="1">
    <citation type="submission" date="2023-05" db="EMBL/GenBank/DDBJ databases">
        <title>Mariniplasma microaerophilum sp. nov., a novel anaerobic mollicute isolated from terrestrial mud volcano, Taman Peninsula, Russia.</title>
        <authorList>
            <person name="Khomyakova M.A."/>
            <person name="Merkel A.Y."/>
            <person name="Slobodkin A.I."/>
        </authorList>
    </citation>
    <scope>NUCLEOTIDE SEQUENCE</scope>
    <source>
        <strain evidence="3">M4Ah</strain>
    </source>
</reference>
<dbReference type="Proteomes" id="UP001431532">
    <property type="component" value="Unassembled WGS sequence"/>
</dbReference>
<accession>A0AAW6U8G5</accession>
<evidence type="ECO:0000313" key="4">
    <source>
        <dbReference type="Proteomes" id="UP001431532"/>
    </source>
</evidence>
<comment type="caution">
    <text evidence="3">The sequence shown here is derived from an EMBL/GenBank/DDBJ whole genome shotgun (WGS) entry which is preliminary data.</text>
</comment>
<organism evidence="3 4">
    <name type="scientific">Peloplasma aerotolerans</name>
    <dbReference type="NCBI Taxonomy" id="3044389"/>
    <lineage>
        <taxon>Bacteria</taxon>
        <taxon>Bacillati</taxon>
        <taxon>Mycoplasmatota</taxon>
        <taxon>Mollicutes</taxon>
        <taxon>Acholeplasmatales</taxon>
        <taxon>Acholeplasmataceae</taxon>
        <taxon>Peloplasma</taxon>
    </lineage>
</organism>
<keyword evidence="4" id="KW-1185">Reference proteome</keyword>
<evidence type="ECO:0000259" key="2">
    <source>
        <dbReference type="Pfam" id="PF07859"/>
    </source>
</evidence>